<dbReference type="EMBL" id="JBHEZZ010000009">
    <property type="protein sequence ID" value="MFC1403170.1"/>
    <property type="molecule type" value="Genomic_DNA"/>
</dbReference>
<accession>A0ABV6UNZ5</accession>
<organism evidence="1 2">
    <name type="scientific">Streptacidiphilus cavernicola</name>
    <dbReference type="NCBI Taxonomy" id="3342716"/>
    <lineage>
        <taxon>Bacteria</taxon>
        <taxon>Bacillati</taxon>
        <taxon>Actinomycetota</taxon>
        <taxon>Actinomycetes</taxon>
        <taxon>Kitasatosporales</taxon>
        <taxon>Streptomycetaceae</taxon>
        <taxon>Streptacidiphilus</taxon>
    </lineage>
</organism>
<dbReference type="RefSeq" id="WP_030254655.1">
    <property type="nucleotide sequence ID" value="NZ_JBHEZZ010000009.1"/>
</dbReference>
<evidence type="ECO:0000313" key="1">
    <source>
        <dbReference type="EMBL" id="MFC1403170.1"/>
    </source>
</evidence>
<comment type="caution">
    <text evidence="1">The sequence shown here is derived from an EMBL/GenBank/DDBJ whole genome shotgun (WGS) entry which is preliminary data.</text>
</comment>
<evidence type="ECO:0000313" key="2">
    <source>
        <dbReference type="Proteomes" id="UP001592528"/>
    </source>
</evidence>
<proteinExistence type="predicted"/>
<name>A0ABV6UNZ5_9ACTN</name>
<gene>
    <name evidence="1" type="ORF">ACEZDJ_17925</name>
</gene>
<dbReference type="Proteomes" id="UP001592528">
    <property type="component" value="Unassembled WGS sequence"/>
</dbReference>
<protein>
    <submittedName>
        <fullName evidence="1">Uncharacterized protein</fullName>
    </submittedName>
</protein>
<sequence>MTDSVPRADDADAMTNDDLRTLVFYGLPVAAIAARFDLSEQQVRDRATSIGILPSLLSTLTGSR</sequence>
<keyword evidence="2" id="KW-1185">Reference proteome</keyword>
<reference evidence="1 2" key="1">
    <citation type="submission" date="2024-09" db="EMBL/GenBank/DDBJ databases">
        <authorList>
            <person name="Lee S.D."/>
        </authorList>
    </citation>
    <scope>NUCLEOTIDE SEQUENCE [LARGE SCALE GENOMIC DNA]</scope>
    <source>
        <strain evidence="1 2">N1-5</strain>
    </source>
</reference>